<evidence type="ECO:0000313" key="3">
    <source>
        <dbReference type="Proteomes" id="UP000034175"/>
    </source>
</evidence>
<gene>
    <name evidence="2" type="ORF">UX39_C0006G0017</name>
</gene>
<dbReference type="InterPro" id="IPR043993">
    <property type="entry name" value="T4SS_pilin"/>
</dbReference>
<accession>A0A0G1S0R9</accession>
<evidence type="ECO:0000313" key="2">
    <source>
        <dbReference type="EMBL" id="KKU26805.1"/>
    </source>
</evidence>
<feature type="transmembrane region" description="Helical" evidence="1">
    <location>
        <begin position="235"/>
        <end position="257"/>
    </location>
</feature>
<keyword evidence="1" id="KW-0472">Membrane</keyword>
<reference evidence="2 3" key="1">
    <citation type="journal article" date="2015" name="Nature">
        <title>rRNA introns, odd ribosomes, and small enigmatic genomes across a large radiation of phyla.</title>
        <authorList>
            <person name="Brown C.T."/>
            <person name="Hug L.A."/>
            <person name="Thomas B.C."/>
            <person name="Sharon I."/>
            <person name="Castelle C.J."/>
            <person name="Singh A."/>
            <person name="Wilkins M.J."/>
            <person name="Williams K.H."/>
            <person name="Banfield J.F."/>
        </authorList>
    </citation>
    <scope>NUCLEOTIDE SEQUENCE [LARGE SCALE GENOMIC DNA]</scope>
</reference>
<feature type="transmembrane region" description="Helical" evidence="1">
    <location>
        <begin position="199"/>
        <end position="223"/>
    </location>
</feature>
<keyword evidence="1" id="KW-1133">Transmembrane helix</keyword>
<protein>
    <submittedName>
        <fullName evidence="2">Uncharacterized protein</fullName>
    </submittedName>
</protein>
<dbReference type="EMBL" id="LCMA01000006">
    <property type="protein sequence ID" value="KKU26805.1"/>
    <property type="molecule type" value="Genomic_DNA"/>
</dbReference>
<keyword evidence="1" id="KW-0812">Transmembrane</keyword>
<sequence>MAQAIVDINYEKKYPLSWKTNLGKIDKPALTVKLGEKVDFKVETTGDSKTQITCLNCKTGATVDDLNNGSAVVKWDLSGADGPWQGIELQAYRPADGMYFDAKITGTLVIKIDVDCTSQKDETACDGVGQFCIWVSENKTCKKKEELTAEEKKAAILEAYADQYKMPEWYDGPLPECAFTGQCKDVNDLLQLAVNIANWAFRIIGSLAFVIFIYGGFTMVLSFGNAEKVKKAQGILVGAAVGLTIAFSAYLMVNFVLDAFQVSDLFTQPFQ</sequence>
<comment type="caution">
    <text evidence="2">The sequence shown here is derived from an EMBL/GenBank/DDBJ whole genome shotgun (WGS) entry which is preliminary data.</text>
</comment>
<dbReference type="AlphaFoldDB" id="A0A0G1S0R9"/>
<name>A0A0G1S0R9_9BACT</name>
<dbReference type="Proteomes" id="UP000034175">
    <property type="component" value="Unassembled WGS sequence"/>
</dbReference>
<organism evidence="2 3">
    <name type="scientific">Candidatus Magasanikbacteria bacterium GW2011_GWA2_46_17</name>
    <dbReference type="NCBI Taxonomy" id="1619042"/>
    <lineage>
        <taxon>Bacteria</taxon>
        <taxon>Candidatus Magasanikiibacteriota</taxon>
    </lineage>
</organism>
<evidence type="ECO:0000256" key="1">
    <source>
        <dbReference type="SAM" id="Phobius"/>
    </source>
</evidence>
<proteinExistence type="predicted"/>
<dbReference type="Pfam" id="PF18895">
    <property type="entry name" value="T4SS_pilin"/>
    <property type="match status" value="1"/>
</dbReference>